<feature type="region of interest" description="Disordered" evidence="4">
    <location>
        <begin position="1"/>
        <end position="39"/>
    </location>
</feature>
<dbReference type="EMBL" id="HBHM01000810">
    <property type="protein sequence ID" value="CAD9721348.1"/>
    <property type="molecule type" value="Transcribed_RNA"/>
</dbReference>
<feature type="binding site" evidence="3">
    <location>
        <position position="151"/>
    </location>
    <ligand>
        <name>substrate</name>
    </ligand>
</feature>
<proteinExistence type="inferred from homology"/>
<dbReference type="AlphaFoldDB" id="A0A7S2X2Z9"/>
<evidence type="ECO:0000256" key="4">
    <source>
        <dbReference type="SAM" id="MobiDB-lite"/>
    </source>
</evidence>
<accession>A0A7S2X2Z9</accession>
<comment type="similarity">
    <text evidence="1">Belongs to the phosphoglycerate mutase family.</text>
</comment>
<dbReference type="SUPFAM" id="SSF53254">
    <property type="entry name" value="Phosphoglycerate mutase-like"/>
    <property type="match status" value="2"/>
</dbReference>
<feature type="region of interest" description="Disordered" evidence="4">
    <location>
        <begin position="107"/>
        <end position="129"/>
    </location>
</feature>
<evidence type="ECO:0000256" key="2">
    <source>
        <dbReference type="PIRSR" id="PIRSR613078-1"/>
    </source>
</evidence>
<feature type="active site" description="Proton donor/acceptor" evidence="2">
    <location>
        <position position="175"/>
    </location>
</feature>
<dbReference type="SMART" id="SM00855">
    <property type="entry name" value="PGAM"/>
    <property type="match status" value="2"/>
</dbReference>
<dbReference type="PROSITE" id="PS00175">
    <property type="entry name" value="PG_MUTASE"/>
    <property type="match status" value="1"/>
</dbReference>
<dbReference type="PANTHER" id="PTHR48100:SF10">
    <property type="entry name" value="2-CARBOXY-D-ARABINITOL-1-PHOSPHATASE-RELATED"/>
    <property type="match status" value="1"/>
</dbReference>
<dbReference type="GO" id="GO:0016791">
    <property type="term" value="F:phosphatase activity"/>
    <property type="evidence" value="ECO:0007669"/>
    <property type="project" value="TreeGrafter"/>
</dbReference>
<gene>
    <name evidence="5" type="ORF">CROS1312_LOCUS615</name>
</gene>
<evidence type="ECO:0000256" key="3">
    <source>
        <dbReference type="PIRSR" id="PIRSR613078-2"/>
    </source>
</evidence>
<dbReference type="Gene3D" id="3.40.50.1240">
    <property type="entry name" value="Phosphoglycerate mutase-like"/>
    <property type="match status" value="2"/>
</dbReference>
<evidence type="ECO:0008006" key="6">
    <source>
        <dbReference type="Google" id="ProtNLM"/>
    </source>
</evidence>
<dbReference type="InterPro" id="IPR029033">
    <property type="entry name" value="His_PPase_superfam"/>
</dbReference>
<dbReference type="InterPro" id="IPR001345">
    <property type="entry name" value="PG/BPGM_mutase_AS"/>
</dbReference>
<name>A0A7S2X2Z9_9CHLO</name>
<feature type="binding site" evidence="3">
    <location>
        <begin position="100"/>
        <end position="107"/>
    </location>
    <ligand>
        <name>substrate</name>
    </ligand>
</feature>
<dbReference type="Pfam" id="PF00300">
    <property type="entry name" value="His_Phos_1"/>
    <property type="match status" value="2"/>
</dbReference>
<dbReference type="CDD" id="cd07067">
    <property type="entry name" value="HP_PGM_like"/>
    <property type="match status" value="2"/>
</dbReference>
<evidence type="ECO:0000313" key="5">
    <source>
        <dbReference type="EMBL" id="CAD9721348.1"/>
    </source>
</evidence>
<dbReference type="InterPro" id="IPR013078">
    <property type="entry name" value="His_Pase_superF_clade-1"/>
</dbReference>
<dbReference type="InterPro" id="IPR050275">
    <property type="entry name" value="PGM_Phosphatase"/>
</dbReference>
<evidence type="ECO:0000256" key="1">
    <source>
        <dbReference type="ARBA" id="ARBA00038362"/>
    </source>
</evidence>
<sequence length="535" mass="59269">MAALLGQGWSRVQVKPARASRPGATVRGRAGPGGNTKIRGGYSVVSGRRAALRHVGALKDAGDLGTDTWRDEFSDLEDRKNIDPVPLPQITKRKRVILVRHGQSTWNAEGRMQGSSDNSELTKKGKEQAETTRTLLEKAKFDSSFVSPLKRAQSTGEIVWQNTDLKPEVLQSLREIDLYSFQGLVKKEAEEDFQEAYALWKKHPASFEIDGHFPVNELWYRASLAWQRILREEGTNTLVVAHNAINQALLCSATGLPSSYFRRFVQSNGALTAIDFFPNPSKKAAPKIVVDRLNQSPVRPSWSKTRKESTSQKFVLIRHAATDSTDNSTITGTLDVENLNKKGKEQVKKINSFLKDLEVDRVFCSPTKRTVQTGYQLAKNQKHKDVEVQLEQRLENVYLGEWQGKPAASLRGQAPPRDAESLNVLSDRVTEAWLDIRQQAAMEGSKCTVIVAHAAVHAAIICSTLELSPESTSLFRLTPGSMSVITYPEGILNGSGNVICTNFTGHLGSMAEPATLEEDEDLFADFEACDWDGCF</sequence>
<reference evidence="5" key="1">
    <citation type="submission" date="2021-01" db="EMBL/GenBank/DDBJ databases">
        <authorList>
            <person name="Corre E."/>
            <person name="Pelletier E."/>
            <person name="Niang G."/>
            <person name="Scheremetjew M."/>
            <person name="Finn R."/>
            <person name="Kale V."/>
            <person name="Holt S."/>
            <person name="Cochrane G."/>
            <person name="Meng A."/>
            <person name="Brown T."/>
            <person name="Cohen L."/>
        </authorList>
    </citation>
    <scope>NUCLEOTIDE SEQUENCE</scope>
    <source>
        <strain evidence="5">RCC2335</strain>
    </source>
</reference>
<feature type="compositionally biased region" description="Basic and acidic residues" evidence="4">
    <location>
        <begin position="120"/>
        <end position="129"/>
    </location>
</feature>
<feature type="compositionally biased region" description="Polar residues" evidence="4">
    <location>
        <begin position="107"/>
        <end position="119"/>
    </location>
</feature>
<protein>
    <recommendedName>
        <fullName evidence="6">Phosphoglycerate mutase</fullName>
    </recommendedName>
</protein>
<dbReference type="PANTHER" id="PTHR48100">
    <property type="entry name" value="BROAD-SPECIFICITY PHOSPHATASE YOR283W-RELATED"/>
    <property type="match status" value="1"/>
</dbReference>
<organism evidence="5">
    <name type="scientific">Chloropicon roscoffensis</name>
    <dbReference type="NCBI Taxonomy" id="1461544"/>
    <lineage>
        <taxon>Eukaryota</taxon>
        <taxon>Viridiplantae</taxon>
        <taxon>Chlorophyta</taxon>
        <taxon>Chloropicophyceae</taxon>
        <taxon>Chloropicales</taxon>
        <taxon>Chloropicaceae</taxon>
        <taxon>Chloropicon</taxon>
    </lineage>
</organism>
<feature type="active site" description="Tele-phosphohistidine intermediate" evidence="2">
    <location>
        <position position="101"/>
    </location>
</feature>
<feature type="binding site" evidence="3">
    <location>
        <position position="186"/>
    </location>
    <ligand>
        <name>substrate</name>
    </ligand>
</feature>